<feature type="compositionally biased region" description="Low complexity" evidence="2">
    <location>
        <begin position="307"/>
        <end position="318"/>
    </location>
</feature>
<evidence type="ECO:0000256" key="1">
    <source>
        <dbReference type="PROSITE-ProRule" id="PRU00042"/>
    </source>
</evidence>
<evidence type="ECO:0000259" key="3">
    <source>
        <dbReference type="PROSITE" id="PS50157"/>
    </source>
</evidence>
<dbReference type="InterPro" id="IPR013087">
    <property type="entry name" value="Znf_C2H2_type"/>
</dbReference>
<proteinExistence type="predicted"/>
<dbReference type="PROSITE" id="PS00028">
    <property type="entry name" value="ZINC_FINGER_C2H2_1"/>
    <property type="match status" value="1"/>
</dbReference>
<evidence type="ECO:0000313" key="4">
    <source>
        <dbReference type="EMBL" id="KAJ7094605.1"/>
    </source>
</evidence>
<keyword evidence="1" id="KW-0862">Zinc</keyword>
<reference evidence="4" key="1">
    <citation type="submission" date="2023-03" db="EMBL/GenBank/DDBJ databases">
        <title>Massive genome expansion in bonnet fungi (Mycena s.s.) driven by repeated elements and novel gene families across ecological guilds.</title>
        <authorList>
            <consortium name="Lawrence Berkeley National Laboratory"/>
            <person name="Harder C.B."/>
            <person name="Miyauchi S."/>
            <person name="Viragh M."/>
            <person name="Kuo A."/>
            <person name="Thoen E."/>
            <person name="Andreopoulos B."/>
            <person name="Lu D."/>
            <person name="Skrede I."/>
            <person name="Drula E."/>
            <person name="Henrissat B."/>
            <person name="Morin E."/>
            <person name="Kohler A."/>
            <person name="Barry K."/>
            <person name="LaButti K."/>
            <person name="Morin E."/>
            <person name="Salamov A."/>
            <person name="Lipzen A."/>
            <person name="Mereny Z."/>
            <person name="Hegedus B."/>
            <person name="Baldrian P."/>
            <person name="Stursova M."/>
            <person name="Weitz H."/>
            <person name="Taylor A."/>
            <person name="Grigoriev I.V."/>
            <person name="Nagy L.G."/>
            <person name="Martin F."/>
            <person name="Kauserud H."/>
        </authorList>
    </citation>
    <scope>NUCLEOTIDE SEQUENCE</scope>
    <source>
        <strain evidence="4">CBHHK173m</strain>
    </source>
</reference>
<keyword evidence="1" id="KW-0863">Zinc-finger</keyword>
<feature type="compositionally biased region" description="Low complexity" evidence="2">
    <location>
        <begin position="261"/>
        <end position="275"/>
    </location>
</feature>
<feature type="domain" description="C2H2-type" evidence="3">
    <location>
        <begin position="7"/>
        <end position="36"/>
    </location>
</feature>
<gene>
    <name evidence="4" type="ORF">B0H15DRAFT_129960</name>
</gene>
<sequence>MSQHSDFQCRWKWCRDTYDSQNELLVHVRKHVRETEPCSLRDVSLHIRAEEGLGESLSGMTVIYGSSNPIANPEPNSSSLPSPPASSPIPNGRPEARSRSLQITPERAAKRRRVPVPPDNLSSSRFNFAQPLPHISPPQDLNHTPSFSALALQPEPEPVILNPVFPEFNTLLERLLARKPINVPNGSSQSFSGSDYSVERHLTQSTDLDFDTNFTDVANVDAVQRASGLDHLENVYAGELAWDDEATQERPGSRSRTPSHSSQSQSQSQSQLQSQPPMPAQISPRFLAPLRPYRSGSLIIHSPGGTASQSNNSNSESFSQAASFIFQTQAPYQSQSISQ</sequence>
<evidence type="ECO:0000256" key="2">
    <source>
        <dbReference type="SAM" id="MobiDB-lite"/>
    </source>
</evidence>
<comment type="caution">
    <text evidence="4">The sequence shown here is derived from an EMBL/GenBank/DDBJ whole genome shotgun (WGS) entry which is preliminary data.</text>
</comment>
<dbReference type="AlphaFoldDB" id="A0AAD6U8Y0"/>
<feature type="region of interest" description="Disordered" evidence="2">
    <location>
        <begin position="242"/>
        <end position="283"/>
    </location>
</feature>
<evidence type="ECO:0000313" key="5">
    <source>
        <dbReference type="Proteomes" id="UP001222325"/>
    </source>
</evidence>
<organism evidence="4 5">
    <name type="scientific">Mycena belliarum</name>
    <dbReference type="NCBI Taxonomy" id="1033014"/>
    <lineage>
        <taxon>Eukaryota</taxon>
        <taxon>Fungi</taxon>
        <taxon>Dikarya</taxon>
        <taxon>Basidiomycota</taxon>
        <taxon>Agaricomycotina</taxon>
        <taxon>Agaricomycetes</taxon>
        <taxon>Agaricomycetidae</taxon>
        <taxon>Agaricales</taxon>
        <taxon>Marasmiineae</taxon>
        <taxon>Mycenaceae</taxon>
        <taxon>Mycena</taxon>
    </lineage>
</organism>
<feature type="region of interest" description="Disordered" evidence="2">
    <location>
        <begin position="297"/>
        <end position="318"/>
    </location>
</feature>
<accession>A0AAD6U8Y0</accession>
<dbReference type="EMBL" id="JARJCN010000014">
    <property type="protein sequence ID" value="KAJ7094605.1"/>
    <property type="molecule type" value="Genomic_DNA"/>
</dbReference>
<dbReference type="PROSITE" id="PS50157">
    <property type="entry name" value="ZINC_FINGER_C2H2_2"/>
    <property type="match status" value="1"/>
</dbReference>
<feature type="region of interest" description="Disordered" evidence="2">
    <location>
        <begin position="68"/>
        <end position="122"/>
    </location>
</feature>
<name>A0AAD6U8Y0_9AGAR</name>
<protein>
    <recommendedName>
        <fullName evidence="3">C2H2-type domain-containing protein</fullName>
    </recommendedName>
</protein>
<keyword evidence="1" id="KW-0479">Metal-binding</keyword>
<dbReference type="GO" id="GO:0008270">
    <property type="term" value="F:zinc ion binding"/>
    <property type="evidence" value="ECO:0007669"/>
    <property type="project" value="UniProtKB-KW"/>
</dbReference>
<dbReference type="Proteomes" id="UP001222325">
    <property type="component" value="Unassembled WGS sequence"/>
</dbReference>
<keyword evidence="5" id="KW-1185">Reference proteome</keyword>